<proteinExistence type="predicted"/>
<accession>A0A392RJ07</accession>
<comment type="caution">
    <text evidence="1">The sequence shown here is derived from an EMBL/GenBank/DDBJ whole genome shotgun (WGS) entry which is preliminary data.</text>
</comment>
<name>A0A392RJ07_9FABA</name>
<evidence type="ECO:0000313" key="1">
    <source>
        <dbReference type="EMBL" id="MCI36142.1"/>
    </source>
</evidence>
<sequence>VESSSLFVGFPKVPPLICGKKTCDG</sequence>
<dbReference type="Proteomes" id="UP000265520">
    <property type="component" value="Unassembled WGS sequence"/>
</dbReference>
<organism evidence="1 2">
    <name type="scientific">Trifolium medium</name>
    <dbReference type="NCBI Taxonomy" id="97028"/>
    <lineage>
        <taxon>Eukaryota</taxon>
        <taxon>Viridiplantae</taxon>
        <taxon>Streptophyta</taxon>
        <taxon>Embryophyta</taxon>
        <taxon>Tracheophyta</taxon>
        <taxon>Spermatophyta</taxon>
        <taxon>Magnoliopsida</taxon>
        <taxon>eudicotyledons</taxon>
        <taxon>Gunneridae</taxon>
        <taxon>Pentapetalae</taxon>
        <taxon>rosids</taxon>
        <taxon>fabids</taxon>
        <taxon>Fabales</taxon>
        <taxon>Fabaceae</taxon>
        <taxon>Papilionoideae</taxon>
        <taxon>50 kb inversion clade</taxon>
        <taxon>NPAAA clade</taxon>
        <taxon>Hologalegina</taxon>
        <taxon>IRL clade</taxon>
        <taxon>Trifolieae</taxon>
        <taxon>Trifolium</taxon>
    </lineage>
</organism>
<dbReference type="EMBL" id="LXQA010230841">
    <property type="protein sequence ID" value="MCI36142.1"/>
    <property type="molecule type" value="Genomic_DNA"/>
</dbReference>
<reference evidence="1 2" key="1">
    <citation type="journal article" date="2018" name="Front. Plant Sci.">
        <title>Red Clover (Trifolium pratense) and Zigzag Clover (T. medium) - A Picture of Genomic Similarities and Differences.</title>
        <authorList>
            <person name="Dluhosova J."/>
            <person name="Istvanek J."/>
            <person name="Nedelnik J."/>
            <person name="Repkova J."/>
        </authorList>
    </citation>
    <scope>NUCLEOTIDE SEQUENCE [LARGE SCALE GENOMIC DNA]</scope>
    <source>
        <strain evidence="2">cv. 10/8</strain>
        <tissue evidence="1">Leaf</tissue>
    </source>
</reference>
<dbReference type="AlphaFoldDB" id="A0A392RJ07"/>
<keyword evidence="2" id="KW-1185">Reference proteome</keyword>
<protein>
    <submittedName>
        <fullName evidence="1">Uncharacterized protein</fullName>
    </submittedName>
</protein>
<evidence type="ECO:0000313" key="2">
    <source>
        <dbReference type="Proteomes" id="UP000265520"/>
    </source>
</evidence>
<feature type="non-terminal residue" evidence="1">
    <location>
        <position position="1"/>
    </location>
</feature>